<gene>
    <name evidence="2" type="ORF">HAX54_029698</name>
</gene>
<organism evidence="2 3">
    <name type="scientific">Datura stramonium</name>
    <name type="common">Jimsonweed</name>
    <name type="synonym">Common thornapple</name>
    <dbReference type="NCBI Taxonomy" id="4076"/>
    <lineage>
        <taxon>Eukaryota</taxon>
        <taxon>Viridiplantae</taxon>
        <taxon>Streptophyta</taxon>
        <taxon>Embryophyta</taxon>
        <taxon>Tracheophyta</taxon>
        <taxon>Spermatophyta</taxon>
        <taxon>Magnoliopsida</taxon>
        <taxon>eudicotyledons</taxon>
        <taxon>Gunneridae</taxon>
        <taxon>Pentapetalae</taxon>
        <taxon>asterids</taxon>
        <taxon>lamiids</taxon>
        <taxon>Solanales</taxon>
        <taxon>Solanaceae</taxon>
        <taxon>Solanoideae</taxon>
        <taxon>Datureae</taxon>
        <taxon>Datura</taxon>
    </lineage>
</organism>
<feature type="region of interest" description="Disordered" evidence="1">
    <location>
        <begin position="1"/>
        <end position="25"/>
    </location>
</feature>
<dbReference type="EMBL" id="JACEIK010003696">
    <property type="protein sequence ID" value="MCD9642755.1"/>
    <property type="molecule type" value="Genomic_DNA"/>
</dbReference>
<feature type="region of interest" description="Disordered" evidence="1">
    <location>
        <begin position="86"/>
        <end position="113"/>
    </location>
</feature>
<accession>A0ABS8V6F5</accession>
<dbReference type="Proteomes" id="UP000823775">
    <property type="component" value="Unassembled WGS sequence"/>
</dbReference>
<protein>
    <submittedName>
        <fullName evidence="2">Uncharacterized protein</fullName>
    </submittedName>
</protein>
<keyword evidence="3" id="KW-1185">Reference proteome</keyword>
<sequence length="113" mass="12873">MASSSHGNERSKMGQESSNEGVSIPLEPPRCYGLLWVIEEQQIYEVMVDYRPWYNLKDLDITKTKESEDIHGPVLSIRFKETFDDDDATVEKQARVDSDLESDDDGDDSEIGE</sequence>
<evidence type="ECO:0000256" key="1">
    <source>
        <dbReference type="SAM" id="MobiDB-lite"/>
    </source>
</evidence>
<feature type="compositionally biased region" description="Basic and acidic residues" evidence="1">
    <location>
        <begin position="89"/>
        <end position="98"/>
    </location>
</feature>
<evidence type="ECO:0000313" key="2">
    <source>
        <dbReference type="EMBL" id="MCD9642755.1"/>
    </source>
</evidence>
<reference evidence="2 3" key="1">
    <citation type="journal article" date="2021" name="BMC Genomics">
        <title>Datura genome reveals duplications of psychoactive alkaloid biosynthetic genes and high mutation rate following tissue culture.</title>
        <authorList>
            <person name="Rajewski A."/>
            <person name="Carter-House D."/>
            <person name="Stajich J."/>
            <person name="Litt A."/>
        </authorList>
    </citation>
    <scope>NUCLEOTIDE SEQUENCE [LARGE SCALE GENOMIC DNA]</scope>
    <source>
        <strain evidence="2">AR-01</strain>
    </source>
</reference>
<name>A0ABS8V6F5_DATST</name>
<evidence type="ECO:0000313" key="3">
    <source>
        <dbReference type="Proteomes" id="UP000823775"/>
    </source>
</evidence>
<feature type="compositionally biased region" description="Acidic residues" evidence="1">
    <location>
        <begin position="99"/>
        <end position="113"/>
    </location>
</feature>
<proteinExistence type="predicted"/>
<comment type="caution">
    <text evidence="2">The sequence shown here is derived from an EMBL/GenBank/DDBJ whole genome shotgun (WGS) entry which is preliminary data.</text>
</comment>
<feature type="non-terminal residue" evidence="2">
    <location>
        <position position="113"/>
    </location>
</feature>